<reference evidence="1" key="1">
    <citation type="journal article" date="2020" name="Microb. Genom.">
        <title>Genetic diversity of clinical and environmental Mucorales isolates obtained from an investigation of mucormycosis cases among solid organ transplant recipients.</title>
        <authorList>
            <person name="Nguyen M.H."/>
            <person name="Kaul D."/>
            <person name="Muto C."/>
            <person name="Cheng S.J."/>
            <person name="Richter R.A."/>
            <person name="Bruno V.M."/>
            <person name="Liu G."/>
            <person name="Beyhan S."/>
            <person name="Sundermann A.J."/>
            <person name="Mounaud S."/>
            <person name="Pasculle A.W."/>
            <person name="Nierman W.C."/>
            <person name="Driscoll E."/>
            <person name="Cumbie R."/>
            <person name="Clancy C.J."/>
            <person name="Dupont C.L."/>
        </authorList>
    </citation>
    <scope>NUCLEOTIDE SEQUENCE</scope>
    <source>
        <strain evidence="1">GL11</strain>
    </source>
</reference>
<proteinExistence type="predicted"/>
<evidence type="ECO:0000313" key="2">
    <source>
        <dbReference type="Proteomes" id="UP000716291"/>
    </source>
</evidence>
<keyword evidence="2" id="KW-1185">Reference proteome</keyword>
<dbReference type="Proteomes" id="UP000716291">
    <property type="component" value="Unassembled WGS sequence"/>
</dbReference>
<dbReference type="EMBL" id="JAANQT010001513">
    <property type="protein sequence ID" value="KAG1304875.1"/>
    <property type="molecule type" value="Genomic_DNA"/>
</dbReference>
<dbReference type="AlphaFoldDB" id="A0A9P7BPX9"/>
<protein>
    <submittedName>
        <fullName evidence="1">Uncharacterized protein</fullName>
    </submittedName>
</protein>
<comment type="caution">
    <text evidence="1">The sequence shown here is derived from an EMBL/GenBank/DDBJ whole genome shotgun (WGS) entry which is preliminary data.</text>
</comment>
<gene>
    <name evidence="1" type="ORF">G6F64_008836</name>
</gene>
<evidence type="ECO:0000313" key="1">
    <source>
        <dbReference type="EMBL" id="KAG1304875.1"/>
    </source>
</evidence>
<sequence>MVLLQPPLAVHLNNLMQSIYKAAGSLGDKNFALLRLSDLEMTPRWIGSHRQTNSVYLASSIDTTRYGQSKPYQSSPSNGTRIVMDHKVSLATFLQATSLAIVVWFIPL</sequence>
<organism evidence="1 2">
    <name type="scientific">Rhizopus oryzae</name>
    <name type="common">Mucormycosis agent</name>
    <name type="synonym">Rhizopus arrhizus var. delemar</name>
    <dbReference type="NCBI Taxonomy" id="64495"/>
    <lineage>
        <taxon>Eukaryota</taxon>
        <taxon>Fungi</taxon>
        <taxon>Fungi incertae sedis</taxon>
        <taxon>Mucoromycota</taxon>
        <taxon>Mucoromycotina</taxon>
        <taxon>Mucoromycetes</taxon>
        <taxon>Mucorales</taxon>
        <taxon>Mucorineae</taxon>
        <taxon>Rhizopodaceae</taxon>
        <taxon>Rhizopus</taxon>
    </lineage>
</organism>
<accession>A0A9P7BPX9</accession>
<name>A0A9P7BPX9_RHIOR</name>